<dbReference type="InterPro" id="IPR018197">
    <property type="entry name" value="Glycerate_kinase_RE-like"/>
</dbReference>
<dbReference type="Proteomes" id="UP001597493">
    <property type="component" value="Unassembled WGS sequence"/>
</dbReference>
<dbReference type="Gene3D" id="3.90.1510.10">
    <property type="entry name" value="Glycerate kinase, domain 2"/>
    <property type="match status" value="1"/>
</dbReference>
<evidence type="ECO:0000256" key="3">
    <source>
        <dbReference type="ARBA" id="ARBA00022777"/>
    </source>
</evidence>
<name>A0ABW5R1S1_9BACL</name>
<keyword evidence="6" id="KW-1185">Reference proteome</keyword>
<organism evidence="5 6">
    <name type="scientific">Paenibacillus thailandensis</name>
    <dbReference type="NCBI Taxonomy" id="393250"/>
    <lineage>
        <taxon>Bacteria</taxon>
        <taxon>Bacillati</taxon>
        <taxon>Bacillota</taxon>
        <taxon>Bacilli</taxon>
        <taxon>Bacillales</taxon>
        <taxon>Paenibacillaceae</taxon>
        <taxon>Paenibacillus</taxon>
    </lineage>
</organism>
<reference evidence="6" key="1">
    <citation type="journal article" date="2019" name="Int. J. Syst. Evol. Microbiol.">
        <title>The Global Catalogue of Microorganisms (GCM) 10K type strain sequencing project: providing services to taxonomists for standard genome sequencing and annotation.</title>
        <authorList>
            <consortium name="The Broad Institute Genomics Platform"/>
            <consortium name="The Broad Institute Genome Sequencing Center for Infectious Disease"/>
            <person name="Wu L."/>
            <person name="Ma J."/>
        </authorList>
    </citation>
    <scope>NUCLEOTIDE SEQUENCE [LARGE SCALE GENOMIC DNA]</scope>
    <source>
        <strain evidence="6">TISTR 1827</strain>
    </source>
</reference>
<accession>A0ABW5R1S1</accession>
<dbReference type="GO" id="GO:0016301">
    <property type="term" value="F:kinase activity"/>
    <property type="evidence" value="ECO:0007669"/>
    <property type="project" value="UniProtKB-KW"/>
</dbReference>
<dbReference type="Gene3D" id="3.40.50.10350">
    <property type="entry name" value="Glycerate kinase, domain 1"/>
    <property type="match status" value="1"/>
</dbReference>
<evidence type="ECO:0000256" key="1">
    <source>
        <dbReference type="ARBA" id="ARBA00006284"/>
    </source>
</evidence>
<evidence type="ECO:0000313" key="6">
    <source>
        <dbReference type="Proteomes" id="UP001597493"/>
    </source>
</evidence>
<comment type="caution">
    <text evidence="5">The sequence shown here is derived from an EMBL/GenBank/DDBJ whole genome shotgun (WGS) entry which is preliminary data.</text>
</comment>
<keyword evidence="2 4" id="KW-0808">Transferase</keyword>
<dbReference type="PANTHER" id="PTHR21599:SF0">
    <property type="entry name" value="GLYCERATE KINASE"/>
    <property type="match status" value="1"/>
</dbReference>
<dbReference type="InterPro" id="IPR018193">
    <property type="entry name" value="Glyc_kinase_flavodox-like_fold"/>
</dbReference>
<dbReference type="InterPro" id="IPR004381">
    <property type="entry name" value="Glycerate_kinase"/>
</dbReference>
<dbReference type="PIRSF" id="PIRSF006078">
    <property type="entry name" value="GlxK"/>
    <property type="match status" value="1"/>
</dbReference>
<evidence type="ECO:0000313" key="5">
    <source>
        <dbReference type="EMBL" id="MFD2662583.1"/>
    </source>
</evidence>
<gene>
    <name evidence="5" type="ORF">ACFSW5_20190</name>
</gene>
<dbReference type="PANTHER" id="PTHR21599">
    <property type="entry name" value="GLYCERATE KINASE"/>
    <property type="match status" value="1"/>
</dbReference>
<dbReference type="InterPro" id="IPR036129">
    <property type="entry name" value="Glycerate_kinase_sf"/>
</dbReference>
<proteinExistence type="inferred from homology"/>
<dbReference type="NCBIfam" id="TIGR00045">
    <property type="entry name" value="glycerate kinase"/>
    <property type="match status" value="1"/>
</dbReference>
<dbReference type="RefSeq" id="WP_379277105.1">
    <property type="nucleotide sequence ID" value="NZ_JBHUGT010000043.1"/>
</dbReference>
<evidence type="ECO:0000256" key="4">
    <source>
        <dbReference type="PIRNR" id="PIRNR006078"/>
    </source>
</evidence>
<dbReference type="EMBL" id="JBHUMY010000030">
    <property type="protein sequence ID" value="MFD2662583.1"/>
    <property type="molecule type" value="Genomic_DNA"/>
</dbReference>
<dbReference type="SUPFAM" id="SSF110738">
    <property type="entry name" value="Glycerate kinase I"/>
    <property type="match status" value="1"/>
</dbReference>
<comment type="similarity">
    <text evidence="1 4">Belongs to the glycerate kinase type-1 family.</text>
</comment>
<dbReference type="Pfam" id="PF02595">
    <property type="entry name" value="Gly_kinase"/>
    <property type="match status" value="1"/>
</dbReference>
<evidence type="ECO:0000256" key="2">
    <source>
        <dbReference type="ARBA" id="ARBA00022679"/>
    </source>
</evidence>
<sequence length="379" mass="38452">MKIVIAPDKFKGSLTAPEAARAIEQGVLRCNPEAATVLVPVADGGEGTLDSLIAATGGTSVPVRVTGPLGEPVEAAYGITGDGRTAVIEMARASGLLLVPPARRDPLRTTTYGTGELIRHALDAGCRSFILALGGSATNDGGAGMLEALGMRLTDRDGRKIGPGGGEIGRIANVDASGFDPRIAESSFVIASDVTNPFIGAEGASRVFGPQKGADADKVERLEEAMASWAGRMEEATGVRVRDMPGAGAAGGLGGALLAFFPAVMRRGIDVVAACCRLREKLQGADLVLTGEGAIDGQTAGGKAPLGVAEEARRLGIPVIALAGSVGAGAGKLNDLGFASIHSIVNGPMTLEEAVGRAAELLELAAEQAVRAFNAGRRR</sequence>
<protein>
    <submittedName>
        <fullName evidence="5">Glycerate kinase</fullName>
    </submittedName>
</protein>
<keyword evidence="3 4" id="KW-0418">Kinase</keyword>